<dbReference type="EMBL" id="LMWP01000077">
    <property type="protein sequence ID" value="KUN14784.1"/>
    <property type="molecule type" value="Genomic_DNA"/>
</dbReference>
<dbReference type="RefSeq" id="WP_059267273.1">
    <property type="nucleotide sequence ID" value="NZ_KQ948385.1"/>
</dbReference>
<accession>A0A124HIY3</accession>
<sequence length="67" mass="7221">MTVEADCGEPVMLTTKEPMILKATLTQFPPRGDLYTLAKPVDLVAQDGDLDKVLARITQFSAKTGGL</sequence>
<name>A0A124HIY3_STRCK</name>
<dbReference type="Proteomes" id="UP000053398">
    <property type="component" value="Unassembled WGS sequence"/>
</dbReference>
<gene>
    <name evidence="1" type="ORF">AQJ11_44200</name>
</gene>
<comment type="caution">
    <text evidence="1">The sequence shown here is derived from an EMBL/GenBank/DDBJ whole genome shotgun (WGS) entry which is preliminary data.</text>
</comment>
<protein>
    <submittedName>
        <fullName evidence="1">Uncharacterized protein</fullName>
    </submittedName>
</protein>
<dbReference type="AlphaFoldDB" id="A0A124HIY3"/>
<reference evidence="1 2" key="1">
    <citation type="submission" date="2015-10" db="EMBL/GenBank/DDBJ databases">
        <title>Draft genome sequence of Streptomyces corchorusii DSM 40340, type strain for the species Streptomyces corchorusii.</title>
        <authorList>
            <person name="Ruckert C."/>
            <person name="Winkler A."/>
            <person name="Kalinowski J."/>
            <person name="Kampfer P."/>
            <person name="Glaeser S."/>
        </authorList>
    </citation>
    <scope>NUCLEOTIDE SEQUENCE [LARGE SCALE GENOMIC DNA]</scope>
    <source>
        <strain evidence="1 2">DSM 40340</strain>
    </source>
</reference>
<evidence type="ECO:0000313" key="1">
    <source>
        <dbReference type="EMBL" id="KUN14784.1"/>
    </source>
</evidence>
<organism evidence="1 2">
    <name type="scientific">Streptomyces corchorusii</name>
    <name type="common">Streptomyces chibaensis</name>
    <dbReference type="NCBI Taxonomy" id="1903"/>
    <lineage>
        <taxon>Bacteria</taxon>
        <taxon>Bacillati</taxon>
        <taxon>Actinomycetota</taxon>
        <taxon>Actinomycetes</taxon>
        <taxon>Kitasatosporales</taxon>
        <taxon>Streptomycetaceae</taxon>
        <taxon>Streptomyces</taxon>
    </lineage>
</organism>
<keyword evidence="2" id="KW-1185">Reference proteome</keyword>
<proteinExistence type="predicted"/>
<evidence type="ECO:0000313" key="2">
    <source>
        <dbReference type="Proteomes" id="UP000053398"/>
    </source>
</evidence>